<evidence type="ECO:0000256" key="6">
    <source>
        <dbReference type="ARBA" id="ARBA00022842"/>
    </source>
</evidence>
<organism evidence="11 12">
    <name type="scientific">Candidatus Nitrobium versatile</name>
    <dbReference type="NCBI Taxonomy" id="2884831"/>
    <lineage>
        <taxon>Bacteria</taxon>
        <taxon>Pseudomonadati</taxon>
        <taxon>Nitrospirota</taxon>
        <taxon>Nitrospiria</taxon>
        <taxon>Nitrospirales</taxon>
        <taxon>Nitrospiraceae</taxon>
        <taxon>Candidatus Nitrobium</taxon>
    </lineage>
</organism>
<feature type="domain" description="Obg" evidence="10">
    <location>
        <begin position="1"/>
        <end position="159"/>
    </location>
</feature>
<evidence type="ECO:0000256" key="1">
    <source>
        <dbReference type="ARBA" id="ARBA00007699"/>
    </source>
</evidence>
<dbReference type="NCBIfam" id="NF008956">
    <property type="entry name" value="PRK12299.1"/>
    <property type="match status" value="1"/>
</dbReference>
<proteinExistence type="inferred from homology"/>
<dbReference type="PROSITE" id="PS00905">
    <property type="entry name" value="GTP1_OBG"/>
    <property type="match status" value="1"/>
</dbReference>
<dbReference type="GO" id="GO:0003924">
    <property type="term" value="F:GTPase activity"/>
    <property type="evidence" value="ECO:0007669"/>
    <property type="project" value="UniProtKB-UniRule"/>
</dbReference>
<dbReference type="Pfam" id="PF01926">
    <property type="entry name" value="MMR_HSR1"/>
    <property type="match status" value="1"/>
</dbReference>
<dbReference type="PANTHER" id="PTHR11702">
    <property type="entry name" value="DEVELOPMENTALLY REGULATED GTP-BINDING PROTEIN-RELATED"/>
    <property type="match status" value="1"/>
</dbReference>
<evidence type="ECO:0000256" key="2">
    <source>
        <dbReference type="ARBA" id="ARBA00022490"/>
    </source>
</evidence>
<evidence type="ECO:0000256" key="8">
    <source>
        <dbReference type="HAMAP-Rule" id="MF_01454"/>
    </source>
</evidence>
<keyword evidence="2 8" id="KW-0963">Cytoplasm</keyword>
<dbReference type="Gene3D" id="2.70.210.12">
    <property type="entry name" value="GTP1/OBG domain"/>
    <property type="match status" value="1"/>
</dbReference>
<dbReference type="InterPro" id="IPR014100">
    <property type="entry name" value="GTP-bd_Obg/CgtA"/>
</dbReference>
<gene>
    <name evidence="11" type="primary">obgE</name>
    <name evidence="8" type="synonym">obg</name>
    <name evidence="11" type="ORF">K8I29_13310</name>
</gene>
<protein>
    <recommendedName>
        <fullName evidence="8">GTPase Obg</fullName>
        <ecNumber evidence="8">3.6.5.-</ecNumber>
    </recommendedName>
    <alternativeName>
        <fullName evidence="8">GTP-binding protein Obg</fullName>
    </alternativeName>
</protein>
<reference evidence="11" key="2">
    <citation type="submission" date="2021-08" db="EMBL/GenBank/DDBJ databases">
        <authorList>
            <person name="Dalcin Martins P."/>
        </authorList>
    </citation>
    <scope>NUCLEOTIDE SEQUENCE</scope>
    <source>
        <strain evidence="11">MAG_39</strain>
    </source>
</reference>
<feature type="domain" description="OBG-type G" evidence="9">
    <location>
        <begin position="160"/>
        <end position="331"/>
    </location>
</feature>
<dbReference type="Proteomes" id="UP000705867">
    <property type="component" value="Unassembled WGS sequence"/>
</dbReference>
<keyword evidence="7 8" id="KW-0342">GTP-binding</keyword>
<comment type="function">
    <text evidence="8">An essential GTPase which binds GTP, GDP and possibly (p)ppGpp with moderate affinity, with high nucleotide exchange rates and a fairly low GTP hydrolysis rate. Plays a role in control of the cell cycle, stress response, ribosome biogenesis and in those bacteria that undergo differentiation, in morphogenesis control.</text>
</comment>
<sequence>MQFVDYVKIYVKSGDGGRGCVSFRREKFIPRGGPDGGDGGKGGDVIVRAVRELNTLLDLRYHRENRAGRGEHGMGSNKHGKDGETLVIPVPVGTMVKDADSGAVLADLDREGAEVVVVKGGRGGLGNSHFATATRQAPRFAQPGEPGEEKWLVLELKLLADVGLVGLPNAGKSTLISVISAARPKIANYPFTTLVPNLGVVKVEDLRSFVVADIPGLIEGAHRGVGLGFQFLRHVERTSILLHLVDISDIQSSDPVEDFEKINRELLLYSPELAEKPMAVAGTKLDIAGAGTRRERLQAYCRERGLDFFPLSAATGEGVKPLVMYLAERVGKDRSAGGRHPGGEDGTGKS</sequence>
<accession>A0A953JDL5</accession>
<comment type="caution">
    <text evidence="11">The sequence shown here is derived from an EMBL/GenBank/DDBJ whole genome shotgun (WGS) entry which is preliminary data.</text>
</comment>
<dbReference type="PROSITE" id="PS51710">
    <property type="entry name" value="G_OBG"/>
    <property type="match status" value="1"/>
</dbReference>
<dbReference type="InterPro" id="IPR045086">
    <property type="entry name" value="OBG_GTPase"/>
</dbReference>
<evidence type="ECO:0000256" key="5">
    <source>
        <dbReference type="ARBA" id="ARBA00022801"/>
    </source>
</evidence>
<dbReference type="InterPro" id="IPR006169">
    <property type="entry name" value="GTP1_OBG_dom"/>
</dbReference>
<dbReference type="InterPro" id="IPR027417">
    <property type="entry name" value="P-loop_NTPase"/>
</dbReference>
<comment type="subunit">
    <text evidence="8">Monomer.</text>
</comment>
<dbReference type="NCBIfam" id="NF008954">
    <property type="entry name" value="PRK12296.1"/>
    <property type="match status" value="1"/>
</dbReference>
<evidence type="ECO:0000259" key="10">
    <source>
        <dbReference type="PROSITE" id="PS51883"/>
    </source>
</evidence>
<feature type="binding site" evidence="8">
    <location>
        <begin position="191"/>
        <end position="195"/>
    </location>
    <ligand>
        <name>GTP</name>
        <dbReference type="ChEBI" id="CHEBI:37565"/>
    </ligand>
</feature>
<name>A0A953JDL5_9BACT</name>
<dbReference type="CDD" id="cd01898">
    <property type="entry name" value="Obg"/>
    <property type="match status" value="1"/>
</dbReference>
<dbReference type="SUPFAM" id="SSF82051">
    <property type="entry name" value="Obg GTP-binding protein N-terminal domain"/>
    <property type="match status" value="1"/>
</dbReference>
<evidence type="ECO:0000256" key="4">
    <source>
        <dbReference type="ARBA" id="ARBA00022741"/>
    </source>
</evidence>
<feature type="binding site" evidence="8">
    <location>
        <position position="193"/>
    </location>
    <ligand>
        <name>Mg(2+)</name>
        <dbReference type="ChEBI" id="CHEBI:18420"/>
    </ligand>
</feature>
<dbReference type="EMBL" id="JAIOIV010000106">
    <property type="protein sequence ID" value="MBZ0157175.1"/>
    <property type="molecule type" value="Genomic_DNA"/>
</dbReference>
<keyword evidence="5 8" id="KW-0378">Hydrolase</keyword>
<evidence type="ECO:0000313" key="11">
    <source>
        <dbReference type="EMBL" id="MBZ0157175.1"/>
    </source>
</evidence>
<dbReference type="FunFam" id="2.70.210.12:FF:000001">
    <property type="entry name" value="GTPase Obg"/>
    <property type="match status" value="1"/>
</dbReference>
<dbReference type="GO" id="GO:0005525">
    <property type="term" value="F:GTP binding"/>
    <property type="evidence" value="ECO:0007669"/>
    <property type="project" value="UniProtKB-UniRule"/>
</dbReference>
<feature type="binding site" evidence="8">
    <location>
        <position position="173"/>
    </location>
    <ligand>
        <name>Mg(2+)</name>
        <dbReference type="ChEBI" id="CHEBI:18420"/>
    </ligand>
</feature>
<dbReference type="EC" id="3.6.5.-" evidence="8"/>
<evidence type="ECO:0000256" key="3">
    <source>
        <dbReference type="ARBA" id="ARBA00022723"/>
    </source>
</evidence>
<dbReference type="PIRSF" id="PIRSF002401">
    <property type="entry name" value="GTP_bd_Obg/CgtA"/>
    <property type="match status" value="1"/>
</dbReference>
<reference evidence="11" key="1">
    <citation type="journal article" date="2021" name="bioRxiv">
        <title>Unraveling nitrogen, sulfur and carbon metabolic pathways and microbial community transcriptional responses to substrate deprivation and toxicity stresses in a bioreactor mimicking anoxic brackish coastal sediment conditions.</title>
        <authorList>
            <person name="Martins P.D."/>
            <person name="Echeveste M.J."/>
            <person name="Arshad A."/>
            <person name="Kurth J."/>
            <person name="Ouboter H."/>
            <person name="Jetten M.S.M."/>
            <person name="Welte C.U."/>
        </authorList>
    </citation>
    <scope>NUCLEOTIDE SEQUENCE</scope>
    <source>
        <strain evidence="11">MAG_39</strain>
    </source>
</reference>
<keyword evidence="6 8" id="KW-0460">Magnesium</keyword>
<feature type="binding site" evidence="8">
    <location>
        <begin position="166"/>
        <end position="173"/>
    </location>
    <ligand>
        <name>GTP</name>
        <dbReference type="ChEBI" id="CHEBI:37565"/>
    </ligand>
</feature>
<dbReference type="Pfam" id="PF01018">
    <property type="entry name" value="GTP1_OBG"/>
    <property type="match status" value="1"/>
</dbReference>
<dbReference type="SUPFAM" id="SSF52540">
    <property type="entry name" value="P-loop containing nucleoside triphosphate hydrolases"/>
    <property type="match status" value="1"/>
</dbReference>
<feature type="binding site" evidence="8">
    <location>
        <begin position="312"/>
        <end position="314"/>
    </location>
    <ligand>
        <name>GTP</name>
        <dbReference type="ChEBI" id="CHEBI:37565"/>
    </ligand>
</feature>
<dbReference type="AlphaFoldDB" id="A0A953JDL5"/>
<dbReference type="HAMAP" id="MF_01454">
    <property type="entry name" value="GTPase_Obg"/>
    <property type="match status" value="1"/>
</dbReference>
<dbReference type="PRINTS" id="PR00326">
    <property type="entry name" value="GTP1OBG"/>
</dbReference>
<keyword evidence="4 8" id="KW-0547">Nucleotide-binding</keyword>
<dbReference type="InterPro" id="IPR006073">
    <property type="entry name" value="GTP-bd"/>
</dbReference>
<comment type="subcellular location">
    <subcellularLocation>
        <location evidence="8">Cytoplasm</location>
    </subcellularLocation>
</comment>
<dbReference type="InterPro" id="IPR006074">
    <property type="entry name" value="GTP1-OBG_CS"/>
</dbReference>
<evidence type="ECO:0000259" key="9">
    <source>
        <dbReference type="PROSITE" id="PS51710"/>
    </source>
</evidence>
<dbReference type="PANTHER" id="PTHR11702:SF31">
    <property type="entry name" value="MITOCHONDRIAL RIBOSOME-ASSOCIATED GTPASE 2"/>
    <property type="match status" value="1"/>
</dbReference>
<dbReference type="PROSITE" id="PS51883">
    <property type="entry name" value="OBG"/>
    <property type="match status" value="1"/>
</dbReference>
<evidence type="ECO:0000313" key="12">
    <source>
        <dbReference type="Proteomes" id="UP000705867"/>
    </source>
</evidence>
<dbReference type="Gene3D" id="3.40.50.300">
    <property type="entry name" value="P-loop containing nucleotide triphosphate hydrolases"/>
    <property type="match status" value="1"/>
</dbReference>
<dbReference type="GO" id="GO:0042254">
    <property type="term" value="P:ribosome biogenesis"/>
    <property type="evidence" value="ECO:0007669"/>
    <property type="project" value="UniProtKB-UniRule"/>
</dbReference>
<evidence type="ECO:0000256" key="7">
    <source>
        <dbReference type="ARBA" id="ARBA00023134"/>
    </source>
</evidence>
<keyword evidence="3 8" id="KW-0479">Metal-binding</keyword>
<dbReference type="GO" id="GO:0005737">
    <property type="term" value="C:cytoplasm"/>
    <property type="evidence" value="ECO:0007669"/>
    <property type="project" value="UniProtKB-SubCell"/>
</dbReference>
<dbReference type="InterPro" id="IPR031167">
    <property type="entry name" value="G_OBG"/>
</dbReference>
<dbReference type="GO" id="GO:0043022">
    <property type="term" value="F:ribosome binding"/>
    <property type="evidence" value="ECO:0007669"/>
    <property type="project" value="UniProtKB-ARBA"/>
</dbReference>
<comment type="cofactor">
    <cofactor evidence="8">
        <name>Mg(2+)</name>
        <dbReference type="ChEBI" id="CHEBI:18420"/>
    </cofactor>
</comment>
<comment type="similarity">
    <text evidence="1 8">Belongs to the TRAFAC class OBG-HflX-like GTPase superfamily. OBG GTPase family.</text>
</comment>
<feature type="binding site" evidence="8">
    <location>
        <begin position="213"/>
        <end position="216"/>
    </location>
    <ligand>
        <name>GTP</name>
        <dbReference type="ChEBI" id="CHEBI:37565"/>
    </ligand>
</feature>
<dbReference type="NCBIfam" id="TIGR02729">
    <property type="entry name" value="Obg_CgtA"/>
    <property type="match status" value="1"/>
</dbReference>
<dbReference type="GO" id="GO:0000287">
    <property type="term" value="F:magnesium ion binding"/>
    <property type="evidence" value="ECO:0007669"/>
    <property type="project" value="InterPro"/>
</dbReference>
<dbReference type="InterPro" id="IPR036726">
    <property type="entry name" value="GTP1_OBG_dom_sf"/>
</dbReference>
<feature type="binding site" evidence="8">
    <location>
        <begin position="283"/>
        <end position="286"/>
    </location>
    <ligand>
        <name>GTP</name>
        <dbReference type="ChEBI" id="CHEBI:37565"/>
    </ligand>
</feature>
<dbReference type="NCBIfam" id="NF008955">
    <property type="entry name" value="PRK12297.1"/>
    <property type="match status" value="1"/>
</dbReference>